<accession>A0ABS8JJ77</accession>
<name>A0ABS8JJ77_9GAMM</name>
<evidence type="ECO:0000313" key="1">
    <source>
        <dbReference type="EMBL" id="MCC8363609.1"/>
    </source>
</evidence>
<dbReference type="RefSeq" id="WP_230527237.1">
    <property type="nucleotide sequence ID" value="NZ_JAJGAK010000002.1"/>
</dbReference>
<dbReference type="Proteomes" id="UP001165293">
    <property type="component" value="Unassembled WGS sequence"/>
</dbReference>
<proteinExistence type="predicted"/>
<organism evidence="1 2">
    <name type="scientific">Noviluteimonas lactosilytica</name>
    <dbReference type="NCBI Taxonomy" id="2888523"/>
    <lineage>
        <taxon>Bacteria</taxon>
        <taxon>Pseudomonadati</taxon>
        <taxon>Pseudomonadota</taxon>
        <taxon>Gammaproteobacteria</taxon>
        <taxon>Lysobacterales</taxon>
        <taxon>Lysobacteraceae</taxon>
        <taxon>Noviluteimonas</taxon>
    </lineage>
</organism>
<keyword evidence="2" id="KW-1185">Reference proteome</keyword>
<comment type="caution">
    <text evidence="1">The sequence shown here is derived from an EMBL/GenBank/DDBJ whole genome shotgun (WGS) entry which is preliminary data.</text>
</comment>
<gene>
    <name evidence="1" type="ORF">LK996_11070</name>
</gene>
<evidence type="ECO:0000313" key="2">
    <source>
        <dbReference type="Proteomes" id="UP001165293"/>
    </source>
</evidence>
<protein>
    <submittedName>
        <fullName evidence="1">Uncharacterized protein</fullName>
    </submittedName>
</protein>
<sequence>MTDPDKPTNNSKLLADLAHAMKSAPAFDEALLQHSRAASAAVTEAVATMPDIRAALEPAFRATEEMQRRLAEDVASPIAEAAAAVRAAVDGIPSVASHLRSHMEPIYRSIQSVLDDLPAEIREGLRLLAEAGWYFDAEMPARALMHLSRRADDSVGVYMASYFREAAPRIRGELLERHRARVSALKAAFDAHFRGEYFLSIPVFLAQADGISFDATGRNVFRSGVGPQVASAKLSAIEAAYWTPLTLQKIPLTEAKAWRRLNPAELNRHAVMHGESLAYGTEENSLKAISWLNYVSYMLKADT</sequence>
<dbReference type="EMBL" id="JAJGAK010000002">
    <property type="protein sequence ID" value="MCC8363609.1"/>
    <property type="molecule type" value="Genomic_DNA"/>
</dbReference>
<reference evidence="1" key="1">
    <citation type="submission" date="2021-10" db="EMBL/GenBank/DDBJ databases">
        <authorList>
            <person name="Lyu M."/>
            <person name="Wang X."/>
            <person name="Meng X."/>
            <person name="Xu K."/>
        </authorList>
    </citation>
    <scope>NUCLEOTIDE SEQUENCE</scope>
    <source>
        <strain evidence="1">A6</strain>
    </source>
</reference>